<dbReference type="KEGG" id="elio:KO353_08155"/>
<evidence type="ECO:0000313" key="3">
    <source>
        <dbReference type="Proteomes" id="UP000694001"/>
    </source>
</evidence>
<dbReference type="Pfam" id="PF09656">
    <property type="entry name" value="PGPGW"/>
    <property type="match status" value="1"/>
</dbReference>
<sequence length="112" mass="13478">MARRREYLTIPRMLPPKPPSAWARRGKILSGWGFLLLGVAGLFLPVLQGFLFLAVGLYILRDEYAWAQRTIDWMRRKFPRYTAQMDQGRDRAAAWLQRWRRKVRRTIYQVRR</sequence>
<evidence type="ECO:0008006" key="4">
    <source>
        <dbReference type="Google" id="ProtNLM"/>
    </source>
</evidence>
<organism evidence="2 3">
    <name type="scientific">Elioraea tepida</name>
    <dbReference type="NCBI Taxonomy" id="2843330"/>
    <lineage>
        <taxon>Bacteria</taxon>
        <taxon>Pseudomonadati</taxon>
        <taxon>Pseudomonadota</taxon>
        <taxon>Alphaproteobacteria</taxon>
        <taxon>Acetobacterales</taxon>
        <taxon>Elioraeaceae</taxon>
        <taxon>Elioraea</taxon>
    </lineage>
</organism>
<accession>A0A975TZF8</accession>
<gene>
    <name evidence="2" type="ORF">KO353_08155</name>
</gene>
<keyword evidence="1" id="KW-0472">Membrane</keyword>
<feature type="transmembrane region" description="Helical" evidence="1">
    <location>
        <begin position="32"/>
        <end position="60"/>
    </location>
</feature>
<reference evidence="2" key="1">
    <citation type="submission" date="2021-06" db="EMBL/GenBank/DDBJ databases">
        <title>Elioraea tepida, sp. nov., a moderately thermophilic aerobic anoxygenic phototrophic bacterium isolated from an alkaline siliceous hot spring mat community in Yellowstone National Park, WY, USA.</title>
        <authorList>
            <person name="Saini M.K."/>
            <person name="Yoshida S."/>
            <person name="Sebastian A."/>
            <person name="Hirose S."/>
            <person name="Hara E."/>
            <person name="Tamaki H."/>
            <person name="Soulier N.T."/>
            <person name="Albert I."/>
            <person name="Hanada S."/>
            <person name="Bryant D.A."/>
            <person name="Tank M."/>
        </authorList>
    </citation>
    <scope>NUCLEOTIDE SEQUENCE</scope>
    <source>
        <strain evidence="2">MS-P2</strain>
    </source>
</reference>
<protein>
    <recommendedName>
        <fullName evidence="4">Transmembrane protein (PGPGW)</fullName>
    </recommendedName>
</protein>
<keyword evidence="3" id="KW-1185">Reference proteome</keyword>
<dbReference type="InterPro" id="IPR019099">
    <property type="entry name" value="Uncharacterised_PGPGW_TM"/>
</dbReference>
<evidence type="ECO:0000256" key="1">
    <source>
        <dbReference type="SAM" id="Phobius"/>
    </source>
</evidence>
<keyword evidence="1" id="KW-1133">Transmembrane helix</keyword>
<keyword evidence="1" id="KW-0812">Transmembrane</keyword>
<name>A0A975TZF8_9PROT</name>
<dbReference type="EMBL" id="CP076448">
    <property type="protein sequence ID" value="QXM23325.1"/>
    <property type="molecule type" value="Genomic_DNA"/>
</dbReference>
<evidence type="ECO:0000313" key="2">
    <source>
        <dbReference type="EMBL" id="QXM23325.1"/>
    </source>
</evidence>
<dbReference type="AlphaFoldDB" id="A0A975TZF8"/>
<dbReference type="Proteomes" id="UP000694001">
    <property type="component" value="Chromosome"/>
</dbReference>
<dbReference type="RefSeq" id="WP_218284185.1">
    <property type="nucleotide sequence ID" value="NZ_CP076448.1"/>
</dbReference>
<proteinExistence type="predicted"/>